<evidence type="ECO:0000313" key="2">
    <source>
        <dbReference type="Proteomes" id="UP000494216"/>
    </source>
</evidence>
<gene>
    <name evidence="1" type="ORF">METHB2_40064</name>
</gene>
<proteinExistence type="predicted"/>
<dbReference type="EMBL" id="CADCXN010000069">
    <property type="protein sequence ID" value="CAA9891364.1"/>
    <property type="molecule type" value="Genomic_DNA"/>
</dbReference>
<accession>A0A8S0XT74</accession>
<comment type="caution">
    <text evidence="1">The sequence shown here is derived from an EMBL/GenBank/DDBJ whole genome shotgun (WGS) entry which is preliminary data.</text>
</comment>
<name>A0A8S0XT74_9GAMM</name>
<organism evidence="1 2">
    <name type="scientific">Candidatus Methylobacter favarea</name>
    <dbReference type="NCBI Taxonomy" id="2707345"/>
    <lineage>
        <taxon>Bacteria</taxon>
        <taxon>Pseudomonadati</taxon>
        <taxon>Pseudomonadota</taxon>
        <taxon>Gammaproteobacteria</taxon>
        <taxon>Methylococcales</taxon>
        <taxon>Methylococcaceae</taxon>
        <taxon>Methylobacter</taxon>
    </lineage>
</organism>
<sequence>MGGWTWTSKNGKWVNVIDDVAMGEDMKQCGLFLRLLFNSDLKSSTKLNQIK</sequence>
<reference evidence="1 2" key="1">
    <citation type="submission" date="2020-02" db="EMBL/GenBank/DDBJ databases">
        <authorList>
            <person name="Hogendoorn C."/>
        </authorList>
    </citation>
    <scope>NUCLEOTIDE SEQUENCE [LARGE SCALE GENOMIC DNA]</scope>
    <source>
        <strain evidence="1">METHB21</strain>
    </source>
</reference>
<keyword evidence="2" id="KW-1185">Reference proteome</keyword>
<dbReference type="RefSeq" id="WP_174626238.1">
    <property type="nucleotide sequence ID" value="NZ_CADCXN010000069.1"/>
</dbReference>
<dbReference type="Proteomes" id="UP000494216">
    <property type="component" value="Unassembled WGS sequence"/>
</dbReference>
<protein>
    <submittedName>
        <fullName evidence="1">Uncharacterized protein</fullName>
    </submittedName>
</protein>
<dbReference type="AlphaFoldDB" id="A0A8S0XT74"/>
<evidence type="ECO:0000313" key="1">
    <source>
        <dbReference type="EMBL" id="CAA9891364.1"/>
    </source>
</evidence>